<reference evidence="1 2" key="1">
    <citation type="journal article" date="2016" name="Proc. Natl. Acad. Sci. U.S.A.">
        <title>Comparative genomics of biotechnologically important yeasts.</title>
        <authorList>
            <person name="Riley R."/>
            <person name="Haridas S."/>
            <person name="Wolfe K.H."/>
            <person name="Lopes M.R."/>
            <person name="Hittinger C.T."/>
            <person name="Goeker M."/>
            <person name="Salamov A.A."/>
            <person name="Wisecaver J.H."/>
            <person name="Long T.M."/>
            <person name="Calvey C.H."/>
            <person name="Aerts A.L."/>
            <person name="Barry K.W."/>
            <person name="Choi C."/>
            <person name="Clum A."/>
            <person name="Coughlan A.Y."/>
            <person name="Deshpande S."/>
            <person name="Douglass A.P."/>
            <person name="Hanson S.J."/>
            <person name="Klenk H.-P."/>
            <person name="LaButti K.M."/>
            <person name="Lapidus A."/>
            <person name="Lindquist E.A."/>
            <person name="Lipzen A.M."/>
            <person name="Meier-Kolthoff J.P."/>
            <person name="Ohm R.A."/>
            <person name="Otillar R.P."/>
            <person name="Pangilinan J.L."/>
            <person name="Peng Y."/>
            <person name="Rokas A."/>
            <person name="Rosa C.A."/>
            <person name="Scheuner C."/>
            <person name="Sibirny A.A."/>
            <person name="Slot J.C."/>
            <person name="Stielow J.B."/>
            <person name="Sun H."/>
            <person name="Kurtzman C.P."/>
            <person name="Blackwell M."/>
            <person name="Grigoriev I.V."/>
            <person name="Jeffries T.W."/>
        </authorList>
    </citation>
    <scope>NUCLEOTIDE SEQUENCE [LARGE SCALE GENOMIC DNA]</scope>
    <source>
        <strain evidence="1 2">NRRL Y-11557</strain>
    </source>
</reference>
<evidence type="ECO:0000313" key="2">
    <source>
        <dbReference type="Proteomes" id="UP000094385"/>
    </source>
</evidence>
<evidence type="ECO:0000313" key="1">
    <source>
        <dbReference type="EMBL" id="ODQ74947.1"/>
    </source>
</evidence>
<protein>
    <submittedName>
        <fullName evidence="1">Uncharacterized protein</fullName>
    </submittedName>
</protein>
<name>A0A1E3QD57_LIPST</name>
<organism evidence="1 2">
    <name type="scientific">Lipomyces starkeyi NRRL Y-11557</name>
    <dbReference type="NCBI Taxonomy" id="675824"/>
    <lineage>
        <taxon>Eukaryota</taxon>
        <taxon>Fungi</taxon>
        <taxon>Dikarya</taxon>
        <taxon>Ascomycota</taxon>
        <taxon>Saccharomycotina</taxon>
        <taxon>Lipomycetes</taxon>
        <taxon>Lipomycetales</taxon>
        <taxon>Lipomycetaceae</taxon>
        <taxon>Lipomyces</taxon>
    </lineage>
</organism>
<dbReference type="Proteomes" id="UP000094385">
    <property type="component" value="Unassembled WGS sequence"/>
</dbReference>
<proteinExistence type="predicted"/>
<gene>
    <name evidence="1" type="ORF">LIPSTDRAFT_69090</name>
</gene>
<dbReference type="EMBL" id="KV454291">
    <property type="protein sequence ID" value="ODQ74947.1"/>
    <property type="molecule type" value="Genomic_DNA"/>
</dbReference>
<sequence length="76" mass="8635">MVQQLGSAMETFEKRPGCIGLFCFDQSSIHRALPPDALAVRKLTLDDKMTNENIKPGYFELNERHANNPSREITLE</sequence>
<keyword evidence="2" id="KW-1185">Reference proteome</keyword>
<dbReference type="OrthoDB" id="5401962at2759"/>
<dbReference type="AlphaFoldDB" id="A0A1E3QD57"/>
<accession>A0A1E3QD57</accession>